<reference evidence="1 2" key="1">
    <citation type="submission" date="2021-03" db="EMBL/GenBank/DDBJ databases">
        <authorList>
            <person name="Gilmore M.S."/>
            <person name="Schwartzman J."/>
            <person name="Van Tyne D."/>
            <person name="Martin M."/>
            <person name="Earl A.M."/>
            <person name="Manson A.L."/>
            <person name="Straub T."/>
            <person name="Salamzade R."/>
            <person name="Saavedra J."/>
            <person name="Lebreton F."/>
            <person name="Prichula J."/>
            <person name="Schaufler K."/>
            <person name="Gaca A."/>
            <person name="Sgardioli B."/>
            <person name="Wagenaar J."/>
            <person name="Strong T."/>
        </authorList>
    </citation>
    <scope>NUCLEOTIDE SEQUENCE [LARGE SCALE GENOMIC DNA]</scope>
    <source>
        <strain evidence="1 2">665A</strain>
    </source>
</reference>
<evidence type="ECO:0000313" key="1">
    <source>
        <dbReference type="EMBL" id="MEO1772069.1"/>
    </source>
</evidence>
<comment type="caution">
    <text evidence="1">The sequence shown here is derived from an EMBL/GenBank/DDBJ whole genome shotgun (WGS) entry which is preliminary data.</text>
</comment>
<reference evidence="1 2" key="2">
    <citation type="submission" date="2024-02" db="EMBL/GenBank/DDBJ databases">
        <title>The Genome Sequence of Enterococcus sp. DIV0159.</title>
        <authorList>
            <person name="Earl A."/>
            <person name="Manson A."/>
            <person name="Gilmore M."/>
            <person name="Sanders J."/>
            <person name="Shea T."/>
            <person name="Howe W."/>
            <person name="Livny J."/>
            <person name="Cuomo C."/>
            <person name="Neafsey D."/>
            <person name="Birren B."/>
        </authorList>
    </citation>
    <scope>NUCLEOTIDE SEQUENCE [LARGE SCALE GENOMIC DNA]</scope>
    <source>
        <strain evidence="1 2">665A</strain>
    </source>
</reference>
<sequence>MDIGTGEVQLLTNEISPENNIIGFMVTDFDEEKTTFVYVDNQQVLADSLKNNQEYSIGIEGLEDAHSTDYKSKVQFYQTEDDTEDNENVTLFKQVRCTVK</sequence>
<gene>
    <name evidence="1" type="ORF">JZO67_004051</name>
</gene>
<evidence type="ECO:0000313" key="2">
    <source>
        <dbReference type="Proteomes" id="UP000664357"/>
    </source>
</evidence>
<protein>
    <submittedName>
        <fullName evidence="1">Uncharacterized protein</fullName>
    </submittedName>
</protein>
<dbReference type="EMBL" id="JAFREL020000004">
    <property type="protein sequence ID" value="MEO1772069.1"/>
    <property type="molecule type" value="Genomic_DNA"/>
</dbReference>
<organism evidence="1 2">
    <name type="scientific">Candidatus Enterococcus ferrettii</name>
    <dbReference type="NCBI Taxonomy" id="2815324"/>
    <lineage>
        <taxon>Bacteria</taxon>
        <taxon>Bacillati</taxon>
        <taxon>Bacillota</taxon>
        <taxon>Bacilli</taxon>
        <taxon>Lactobacillales</taxon>
        <taxon>Enterococcaceae</taxon>
        <taxon>Enterococcus</taxon>
    </lineage>
</organism>
<dbReference type="Proteomes" id="UP000664357">
    <property type="component" value="Unassembled WGS sequence"/>
</dbReference>
<accession>A0ABV0ETW6</accession>
<name>A0ABV0ETW6_9ENTE</name>
<proteinExistence type="predicted"/>
<keyword evidence="2" id="KW-1185">Reference proteome</keyword>